<dbReference type="RefSeq" id="WP_088457634.1">
    <property type="nucleotide sequence ID" value="NZ_PPXD01000009.1"/>
</dbReference>
<dbReference type="GO" id="GO:0016747">
    <property type="term" value="F:acyltransferase activity, transferring groups other than amino-acyl groups"/>
    <property type="evidence" value="ECO:0007669"/>
    <property type="project" value="InterPro"/>
</dbReference>
<dbReference type="Gene3D" id="3.40.630.30">
    <property type="match status" value="1"/>
</dbReference>
<dbReference type="AlphaFoldDB" id="A0A2S3ZH00"/>
<sequence>MSSLTPVSPGDTADLTDFLREVDLTLSGLDAPTVHLWIERDAVGSIVACTGFELSDDQEHALIRSVAVHPLTQRTGEGTRLALFALARAAESGAQRAWLFSRRSGPFWQKLGFEAADRDDLARALAGTHQVQHFVQSGQLSREVAWSRPLRAG</sequence>
<dbReference type="InterPro" id="IPR016181">
    <property type="entry name" value="Acyl_CoA_acyltransferase"/>
</dbReference>
<dbReference type="InterPro" id="IPR050832">
    <property type="entry name" value="Bact_Acetyltransf"/>
</dbReference>
<feature type="domain" description="N-acetyltransferase" evidence="3">
    <location>
        <begin position="2"/>
        <end position="132"/>
    </location>
</feature>
<accession>A0A2S3ZH00</accession>
<protein>
    <submittedName>
        <fullName evidence="4">GNAT family N-acetyltransferase</fullName>
    </submittedName>
</protein>
<evidence type="ECO:0000259" key="3">
    <source>
        <dbReference type="PROSITE" id="PS51186"/>
    </source>
</evidence>
<proteinExistence type="predicted"/>
<dbReference type="Pfam" id="PF00583">
    <property type="entry name" value="Acetyltransf_1"/>
    <property type="match status" value="1"/>
</dbReference>
<dbReference type="SUPFAM" id="SSF55729">
    <property type="entry name" value="Acyl-CoA N-acyltransferases (Nat)"/>
    <property type="match status" value="1"/>
</dbReference>
<dbReference type="InterPro" id="IPR000182">
    <property type="entry name" value="GNAT_dom"/>
</dbReference>
<dbReference type="PANTHER" id="PTHR43877">
    <property type="entry name" value="AMINOALKYLPHOSPHONATE N-ACETYLTRANSFERASE-RELATED-RELATED"/>
    <property type="match status" value="1"/>
</dbReference>
<evidence type="ECO:0000313" key="4">
    <source>
        <dbReference type="EMBL" id="POH66636.1"/>
    </source>
</evidence>
<name>A0A2S3ZH00_9MICO</name>
<gene>
    <name evidence="4" type="ORF">C3B61_08780</name>
</gene>
<keyword evidence="5" id="KW-1185">Reference proteome</keyword>
<evidence type="ECO:0000313" key="5">
    <source>
        <dbReference type="Proteomes" id="UP000237340"/>
    </source>
</evidence>
<organism evidence="4 5">
    <name type="scientific">Cryobacterium zongtaii</name>
    <dbReference type="NCBI Taxonomy" id="1259217"/>
    <lineage>
        <taxon>Bacteria</taxon>
        <taxon>Bacillati</taxon>
        <taxon>Actinomycetota</taxon>
        <taxon>Actinomycetes</taxon>
        <taxon>Micrococcales</taxon>
        <taxon>Microbacteriaceae</taxon>
        <taxon>Cryobacterium</taxon>
    </lineage>
</organism>
<dbReference type="Proteomes" id="UP000237340">
    <property type="component" value="Unassembled WGS sequence"/>
</dbReference>
<comment type="caution">
    <text evidence="4">The sequence shown here is derived from an EMBL/GenBank/DDBJ whole genome shotgun (WGS) entry which is preliminary data.</text>
</comment>
<dbReference type="PROSITE" id="PS51186">
    <property type="entry name" value="GNAT"/>
    <property type="match status" value="1"/>
</dbReference>
<dbReference type="EMBL" id="PPXD01000009">
    <property type="protein sequence ID" value="POH66636.1"/>
    <property type="molecule type" value="Genomic_DNA"/>
</dbReference>
<keyword evidence="1 4" id="KW-0808">Transferase</keyword>
<reference evidence="4 5" key="1">
    <citation type="submission" date="2018-01" db="EMBL/GenBank/DDBJ databases">
        <title>Cryobacterium sp. nov., from glaciers in China.</title>
        <authorList>
            <person name="Liu Q."/>
            <person name="Xin Y.-H."/>
        </authorList>
    </citation>
    <scope>NUCLEOTIDE SEQUENCE [LARGE SCALE GENOMIC DNA]</scope>
    <source>
        <strain evidence="4 5">TMN-42</strain>
    </source>
</reference>
<evidence type="ECO:0000256" key="1">
    <source>
        <dbReference type="ARBA" id="ARBA00022679"/>
    </source>
</evidence>
<evidence type="ECO:0000256" key="2">
    <source>
        <dbReference type="ARBA" id="ARBA00023315"/>
    </source>
</evidence>
<keyword evidence="2" id="KW-0012">Acyltransferase</keyword>